<gene>
    <name evidence="8" type="ORF">O3M35_001869</name>
</gene>
<dbReference type="EMBL" id="JAPXFL010000010">
    <property type="protein sequence ID" value="KAK9500640.1"/>
    <property type="molecule type" value="Genomic_DNA"/>
</dbReference>
<dbReference type="GO" id="GO:0003723">
    <property type="term" value="F:RNA binding"/>
    <property type="evidence" value="ECO:0007669"/>
    <property type="project" value="UniProtKB-KW"/>
</dbReference>
<keyword evidence="5" id="KW-0446">Lipid-binding</keyword>
<sequence length="479" mass="53657">MSDESAEHIKKFSFKGKSVINSENSTEEVLEILIPEKLQASYSFYTWPSAPILAWFLWEHRSELPGKHILELGAGTALPGILAAKCGATVTLTESATLPKSIQHVKHCCEVNNLTNNNQIRIAGLTWGVFLPNTFNFGPIDLIIGSDCFYDPSVFEDIIVTVSFLLDNNPQARFLSVYQERSADWSIEHLLQKWNLRCEHIPINNLGAEAVNSVNVIFDKNTGLSRGYGFVVFSNQISYDAAINTSSHSLEETLRLKFNSATEHLPSLVPSLKPDQLLQFYALYKQATIGKCNISRPNWYAIEAKQKWDAWNNLGNMPNEEAMTKYITLITELDPDWETGNKSMTNGWVSVSTMNNSDSDIDESEKDIFDRVKEGDIEKVKSSTDLEDINILDEEGLGLLHWAADRGNKEMVKCLLDLGADINLRDSTGQTALHYACACGHKEVVELLLHFSADVNIACNEGYLPFDIADDEIRNILKN</sequence>
<keyword evidence="3" id="KW-0694">RNA-binding</keyword>
<name>A0AAW1CWT0_9HEMI</name>
<dbReference type="SUPFAM" id="SSF48403">
    <property type="entry name" value="Ankyrin repeat"/>
    <property type="match status" value="1"/>
</dbReference>
<dbReference type="InterPro" id="IPR014352">
    <property type="entry name" value="FERM/acyl-CoA-bd_prot_sf"/>
</dbReference>
<keyword evidence="2" id="KW-0677">Repeat</keyword>
<evidence type="ECO:0000256" key="6">
    <source>
        <dbReference type="PROSITE-ProRule" id="PRU00023"/>
    </source>
</evidence>
<feature type="domain" description="ACB" evidence="7">
    <location>
        <begin position="254"/>
        <end position="339"/>
    </location>
</feature>
<evidence type="ECO:0000256" key="1">
    <source>
        <dbReference type="ARBA" id="ARBA00018419"/>
    </source>
</evidence>
<accession>A0AAW1CWT0</accession>
<dbReference type="PANTHER" id="PTHR24119:SF0">
    <property type="entry name" value="ACYL-COA-BINDING DOMAIN-CONTAINING PROTEIN 6"/>
    <property type="match status" value="1"/>
</dbReference>
<dbReference type="SUPFAM" id="SSF54928">
    <property type="entry name" value="RNA-binding domain, RBD"/>
    <property type="match status" value="1"/>
</dbReference>
<dbReference type="InterPro" id="IPR035984">
    <property type="entry name" value="Acyl-CoA-binding_sf"/>
</dbReference>
<dbReference type="SUPFAM" id="SSF47027">
    <property type="entry name" value="Acyl-CoA binding protein"/>
    <property type="match status" value="1"/>
</dbReference>
<dbReference type="PROSITE" id="PS50297">
    <property type="entry name" value="ANK_REP_REGION"/>
    <property type="match status" value="2"/>
</dbReference>
<dbReference type="InterPro" id="IPR012677">
    <property type="entry name" value="Nucleotide-bd_a/b_plait_sf"/>
</dbReference>
<dbReference type="Gene3D" id="1.25.40.20">
    <property type="entry name" value="Ankyrin repeat-containing domain"/>
    <property type="match status" value="1"/>
</dbReference>
<dbReference type="Gene3D" id="3.30.70.330">
    <property type="match status" value="1"/>
</dbReference>
<dbReference type="PROSITE" id="PS51228">
    <property type="entry name" value="ACB_2"/>
    <property type="match status" value="1"/>
</dbReference>
<dbReference type="Pfam" id="PF00887">
    <property type="entry name" value="ACBP"/>
    <property type="match status" value="1"/>
</dbReference>
<dbReference type="Gene3D" id="3.40.50.150">
    <property type="entry name" value="Vaccinia Virus protein VP39"/>
    <property type="match status" value="1"/>
</dbReference>
<evidence type="ECO:0000313" key="8">
    <source>
        <dbReference type="EMBL" id="KAK9500640.1"/>
    </source>
</evidence>
<dbReference type="AlphaFoldDB" id="A0AAW1CWT0"/>
<dbReference type="PANTHER" id="PTHR24119">
    <property type="entry name" value="ACYL-COA-BINDING DOMAIN-CONTAINING PROTEIN 6"/>
    <property type="match status" value="1"/>
</dbReference>
<protein>
    <recommendedName>
        <fullName evidence="1">Acyl-CoA-binding domain-containing protein 6</fullName>
    </recommendedName>
</protein>
<dbReference type="InterPro" id="IPR035979">
    <property type="entry name" value="RBD_domain_sf"/>
</dbReference>
<feature type="repeat" description="ANK" evidence="6">
    <location>
        <begin position="395"/>
        <end position="427"/>
    </location>
</feature>
<dbReference type="Pfam" id="PF12796">
    <property type="entry name" value="Ank_2"/>
    <property type="match status" value="1"/>
</dbReference>
<dbReference type="PROSITE" id="PS50088">
    <property type="entry name" value="ANK_REPEAT"/>
    <property type="match status" value="2"/>
</dbReference>
<evidence type="ECO:0000259" key="7">
    <source>
        <dbReference type="PROSITE" id="PS51228"/>
    </source>
</evidence>
<proteinExistence type="predicted"/>
<keyword evidence="9" id="KW-1185">Reference proteome</keyword>
<evidence type="ECO:0000256" key="4">
    <source>
        <dbReference type="ARBA" id="ARBA00023043"/>
    </source>
</evidence>
<dbReference type="Pfam" id="PF00076">
    <property type="entry name" value="RRM_1"/>
    <property type="match status" value="1"/>
</dbReference>
<keyword evidence="4 6" id="KW-0040">ANK repeat</keyword>
<dbReference type="InterPro" id="IPR002110">
    <property type="entry name" value="Ankyrin_rpt"/>
</dbReference>
<feature type="repeat" description="ANK" evidence="6">
    <location>
        <begin position="428"/>
        <end position="460"/>
    </location>
</feature>
<dbReference type="PRINTS" id="PR00689">
    <property type="entry name" value="ACOABINDINGP"/>
</dbReference>
<comment type="caution">
    <text evidence="8">The sequence shown here is derived from an EMBL/GenBank/DDBJ whole genome shotgun (WGS) entry which is preliminary data.</text>
</comment>
<dbReference type="GO" id="GO:0000062">
    <property type="term" value="F:fatty-acyl-CoA binding"/>
    <property type="evidence" value="ECO:0007669"/>
    <property type="project" value="InterPro"/>
</dbReference>
<dbReference type="InterPro" id="IPR000582">
    <property type="entry name" value="Acyl-CoA-binding_protein"/>
</dbReference>
<dbReference type="InterPro" id="IPR036770">
    <property type="entry name" value="Ankyrin_rpt-contain_sf"/>
</dbReference>
<dbReference type="Proteomes" id="UP001461498">
    <property type="component" value="Unassembled WGS sequence"/>
</dbReference>
<dbReference type="SUPFAM" id="SSF53335">
    <property type="entry name" value="S-adenosyl-L-methionine-dependent methyltransferases"/>
    <property type="match status" value="1"/>
</dbReference>
<dbReference type="InterPro" id="IPR019410">
    <property type="entry name" value="Methyltransf_16"/>
</dbReference>
<dbReference type="InterPro" id="IPR000504">
    <property type="entry name" value="RRM_dom"/>
</dbReference>
<dbReference type="Pfam" id="PF10294">
    <property type="entry name" value="Methyltransf_16"/>
    <property type="match status" value="1"/>
</dbReference>
<evidence type="ECO:0000256" key="3">
    <source>
        <dbReference type="ARBA" id="ARBA00022884"/>
    </source>
</evidence>
<dbReference type="SMART" id="SM00248">
    <property type="entry name" value="ANK"/>
    <property type="match status" value="2"/>
</dbReference>
<dbReference type="InterPro" id="IPR029063">
    <property type="entry name" value="SAM-dependent_MTases_sf"/>
</dbReference>
<reference evidence="8 9" key="1">
    <citation type="submission" date="2022-12" db="EMBL/GenBank/DDBJ databases">
        <title>Chromosome-level genome assembly of true bugs.</title>
        <authorList>
            <person name="Ma L."/>
            <person name="Li H."/>
        </authorList>
    </citation>
    <scope>NUCLEOTIDE SEQUENCE [LARGE SCALE GENOMIC DNA]</scope>
    <source>
        <strain evidence="8">Lab_2022b</strain>
    </source>
</reference>
<evidence type="ECO:0000256" key="5">
    <source>
        <dbReference type="ARBA" id="ARBA00023121"/>
    </source>
</evidence>
<organism evidence="8 9">
    <name type="scientific">Rhynocoris fuscipes</name>
    <dbReference type="NCBI Taxonomy" id="488301"/>
    <lineage>
        <taxon>Eukaryota</taxon>
        <taxon>Metazoa</taxon>
        <taxon>Ecdysozoa</taxon>
        <taxon>Arthropoda</taxon>
        <taxon>Hexapoda</taxon>
        <taxon>Insecta</taxon>
        <taxon>Pterygota</taxon>
        <taxon>Neoptera</taxon>
        <taxon>Paraneoptera</taxon>
        <taxon>Hemiptera</taxon>
        <taxon>Heteroptera</taxon>
        <taxon>Panheteroptera</taxon>
        <taxon>Cimicomorpha</taxon>
        <taxon>Reduviidae</taxon>
        <taxon>Harpactorinae</taxon>
        <taxon>Harpactorini</taxon>
        <taxon>Rhynocoris</taxon>
    </lineage>
</organism>
<dbReference type="Gene3D" id="1.20.80.10">
    <property type="match status" value="1"/>
</dbReference>
<evidence type="ECO:0000313" key="9">
    <source>
        <dbReference type="Proteomes" id="UP001461498"/>
    </source>
</evidence>
<evidence type="ECO:0000256" key="2">
    <source>
        <dbReference type="ARBA" id="ARBA00022737"/>
    </source>
</evidence>